<dbReference type="InterPro" id="IPR021255">
    <property type="entry name" value="DUF2807"/>
</dbReference>
<dbReference type="PROSITE" id="PS51257">
    <property type="entry name" value="PROKAR_LIPOPROTEIN"/>
    <property type="match status" value="1"/>
</dbReference>
<evidence type="ECO:0000256" key="1">
    <source>
        <dbReference type="SAM" id="SignalP"/>
    </source>
</evidence>
<name>A0ABS3BL30_9BACT</name>
<feature type="domain" description="Putative auto-transporter adhesin head GIN" evidence="2">
    <location>
        <begin position="43"/>
        <end position="223"/>
    </location>
</feature>
<gene>
    <name evidence="3" type="ORF">J0A67_03990</name>
</gene>
<dbReference type="RefSeq" id="WP_206567974.1">
    <property type="nucleotide sequence ID" value="NZ_JAFKCW010000001.1"/>
</dbReference>
<sequence>MKFNSAILSLLLSLALSSCTLNFSSKDSDNQVTDERDLGQVTQLYVNGIFNLYLLQGDKPSIRIEGDEEMVKKLKVNQDGESLELKFEEINNNFFGGSRPDVYLTLGDLKRLEFDGVGNIKSQGAFKVEDIRLQGNGVGNILLHFDARKIDAEFNLMGNMTLKGSATVINLANEGIGNIEASDLIAQEMTLTSNGIGKVAVHCTGNLSITVNGIGAVSYVGNPNVIKEEINGIGKVSRN</sequence>
<feature type="chain" id="PRO_5047093540" evidence="1">
    <location>
        <begin position="24"/>
        <end position="239"/>
    </location>
</feature>
<dbReference type="PANTHER" id="PTHR39200">
    <property type="entry name" value="HYPOTHETICAL EXPORTED PROTEIN"/>
    <property type="match status" value="1"/>
</dbReference>
<dbReference type="Proteomes" id="UP000664698">
    <property type="component" value="Unassembled WGS sequence"/>
</dbReference>
<keyword evidence="4" id="KW-1185">Reference proteome</keyword>
<feature type="signal peptide" evidence="1">
    <location>
        <begin position="1"/>
        <end position="23"/>
    </location>
</feature>
<comment type="caution">
    <text evidence="3">The sequence shown here is derived from an EMBL/GenBank/DDBJ whole genome shotgun (WGS) entry which is preliminary data.</text>
</comment>
<reference evidence="3 4" key="1">
    <citation type="submission" date="2021-03" db="EMBL/GenBank/DDBJ databases">
        <title>novel species isolated from a fishpond in China.</title>
        <authorList>
            <person name="Lu H."/>
            <person name="Cai Z."/>
        </authorList>
    </citation>
    <scope>NUCLEOTIDE SEQUENCE [LARGE SCALE GENOMIC DNA]</scope>
    <source>
        <strain evidence="3 4">JCM 31546</strain>
    </source>
</reference>
<accession>A0ABS3BL30</accession>
<dbReference type="Pfam" id="PF10988">
    <property type="entry name" value="DUF2807"/>
    <property type="match status" value="1"/>
</dbReference>
<evidence type="ECO:0000313" key="4">
    <source>
        <dbReference type="Proteomes" id="UP000664698"/>
    </source>
</evidence>
<dbReference type="PANTHER" id="PTHR39200:SF1">
    <property type="entry name" value="AUTO-TRANSPORTER ADHESIN HEAD GIN DOMAIN-CONTAINING PROTEIN-RELATED"/>
    <property type="match status" value="1"/>
</dbReference>
<evidence type="ECO:0000313" key="3">
    <source>
        <dbReference type="EMBL" id="MBN7800006.1"/>
    </source>
</evidence>
<dbReference type="Gene3D" id="2.160.20.120">
    <property type="match status" value="1"/>
</dbReference>
<organism evidence="3 4">
    <name type="scientific">Algoriphagus aestuariicola</name>
    <dbReference type="NCBI Taxonomy" id="1852016"/>
    <lineage>
        <taxon>Bacteria</taxon>
        <taxon>Pseudomonadati</taxon>
        <taxon>Bacteroidota</taxon>
        <taxon>Cytophagia</taxon>
        <taxon>Cytophagales</taxon>
        <taxon>Cyclobacteriaceae</taxon>
        <taxon>Algoriphagus</taxon>
    </lineage>
</organism>
<proteinExistence type="predicted"/>
<protein>
    <submittedName>
        <fullName evidence="3">DUF2807 domain-containing protein</fullName>
    </submittedName>
</protein>
<keyword evidence="1" id="KW-0732">Signal</keyword>
<dbReference type="EMBL" id="JAFKCW010000001">
    <property type="protein sequence ID" value="MBN7800006.1"/>
    <property type="molecule type" value="Genomic_DNA"/>
</dbReference>
<evidence type="ECO:0000259" key="2">
    <source>
        <dbReference type="Pfam" id="PF10988"/>
    </source>
</evidence>